<proteinExistence type="predicted"/>
<dbReference type="HOGENOM" id="CLU_061199_0_2_1"/>
<reference evidence="1 2" key="1">
    <citation type="submission" date="2014-04" db="EMBL/GenBank/DDBJ databases">
        <authorList>
            <consortium name="DOE Joint Genome Institute"/>
            <person name="Kuo A."/>
            <person name="Martino E."/>
            <person name="Perotto S."/>
            <person name="Kohler A."/>
            <person name="Nagy L.G."/>
            <person name="Floudas D."/>
            <person name="Copeland A."/>
            <person name="Barry K.W."/>
            <person name="Cichocki N."/>
            <person name="Veneault-Fourrey C."/>
            <person name="LaButti K."/>
            <person name="Lindquist E.A."/>
            <person name="Lipzen A."/>
            <person name="Lundell T."/>
            <person name="Morin E."/>
            <person name="Murat C."/>
            <person name="Sun H."/>
            <person name="Tunlid A."/>
            <person name="Henrissat B."/>
            <person name="Grigoriev I.V."/>
            <person name="Hibbett D.S."/>
            <person name="Martin F."/>
            <person name="Nordberg H.P."/>
            <person name="Cantor M.N."/>
            <person name="Hua S.X."/>
        </authorList>
    </citation>
    <scope>NUCLEOTIDE SEQUENCE [LARGE SCALE GENOMIC DNA]</scope>
    <source>
        <strain evidence="1 2">Zn</strain>
    </source>
</reference>
<organism evidence="1 2">
    <name type="scientific">Oidiodendron maius (strain Zn)</name>
    <dbReference type="NCBI Taxonomy" id="913774"/>
    <lineage>
        <taxon>Eukaryota</taxon>
        <taxon>Fungi</taxon>
        <taxon>Dikarya</taxon>
        <taxon>Ascomycota</taxon>
        <taxon>Pezizomycotina</taxon>
        <taxon>Leotiomycetes</taxon>
        <taxon>Leotiomycetes incertae sedis</taxon>
        <taxon>Myxotrichaceae</taxon>
        <taxon>Oidiodendron</taxon>
    </lineage>
</organism>
<keyword evidence="2" id="KW-1185">Reference proteome</keyword>
<dbReference type="InterPro" id="IPR040632">
    <property type="entry name" value="Sulfotransfer_4"/>
</dbReference>
<evidence type="ECO:0000313" key="1">
    <source>
        <dbReference type="EMBL" id="KIN04559.1"/>
    </source>
</evidence>
<dbReference type="EMBL" id="KN832872">
    <property type="protein sequence ID" value="KIN04559.1"/>
    <property type="molecule type" value="Genomic_DNA"/>
</dbReference>
<dbReference type="AlphaFoldDB" id="A0A0C3CZV5"/>
<dbReference type="Pfam" id="PF17784">
    <property type="entry name" value="Sulfotransfer_4"/>
    <property type="match status" value="1"/>
</dbReference>
<reference evidence="2" key="2">
    <citation type="submission" date="2015-01" db="EMBL/GenBank/DDBJ databases">
        <title>Evolutionary Origins and Diversification of the Mycorrhizal Mutualists.</title>
        <authorList>
            <consortium name="DOE Joint Genome Institute"/>
            <consortium name="Mycorrhizal Genomics Consortium"/>
            <person name="Kohler A."/>
            <person name="Kuo A."/>
            <person name="Nagy L.G."/>
            <person name="Floudas D."/>
            <person name="Copeland A."/>
            <person name="Barry K.W."/>
            <person name="Cichocki N."/>
            <person name="Veneault-Fourrey C."/>
            <person name="LaButti K."/>
            <person name="Lindquist E.A."/>
            <person name="Lipzen A."/>
            <person name="Lundell T."/>
            <person name="Morin E."/>
            <person name="Murat C."/>
            <person name="Riley R."/>
            <person name="Ohm R."/>
            <person name="Sun H."/>
            <person name="Tunlid A."/>
            <person name="Henrissat B."/>
            <person name="Grigoriev I.V."/>
            <person name="Hibbett D.S."/>
            <person name="Martin F."/>
        </authorList>
    </citation>
    <scope>NUCLEOTIDE SEQUENCE [LARGE SCALE GENOMIC DNA]</scope>
    <source>
        <strain evidence="2">Zn</strain>
    </source>
</reference>
<dbReference type="InterPro" id="IPR027417">
    <property type="entry name" value="P-loop_NTPase"/>
</dbReference>
<evidence type="ECO:0008006" key="3">
    <source>
        <dbReference type="Google" id="ProtNLM"/>
    </source>
</evidence>
<dbReference type="OrthoDB" id="408152at2759"/>
<dbReference type="Gene3D" id="3.40.50.300">
    <property type="entry name" value="P-loop containing nucleotide triphosphate hydrolases"/>
    <property type="match status" value="1"/>
</dbReference>
<dbReference type="InParanoid" id="A0A0C3CZV5"/>
<protein>
    <recommendedName>
        <fullName evidence="3">Sulfotransferase domain-containing protein</fullName>
    </recommendedName>
</protein>
<dbReference type="STRING" id="913774.A0A0C3CZV5"/>
<evidence type="ECO:0000313" key="2">
    <source>
        <dbReference type="Proteomes" id="UP000054321"/>
    </source>
</evidence>
<accession>A0A0C3CZV5</accession>
<name>A0A0C3CZV5_OIDMZ</name>
<dbReference type="SUPFAM" id="SSF52540">
    <property type="entry name" value="P-loop containing nucleoside triphosphate hydrolases"/>
    <property type="match status" value="1"/>
</dbReference>
<sequence length="214" mass="24164">MAELTAASASKERTVPMEILCLGLCRTGTQSLADALPLLGYGPIYHMRDVYKNGHGPNWIAALNAKFANKGTPFGRREFDEVLGDFSGLSDIPAALFVEELMDAYPEAKIILTTREEEKWLASMEKTLWSHYKTREHHSPVATFMRDYIWSSDPVPSGITKFKAHNELVLKAASERGRDVLIFQVKEGWPRLCEFLGKEAPEGKEFPNHDDHRQ</sequence>
<gene>
    <name evidence="1" type="ORF">OIDMADRAFT_50411</name>
</gene>
<dbReference type="Proteomes" id="UP000054321">
    <property type="component" value="Unassembled WGS sequence"/>
</dbReference>
<dbReference type="PANTHER" id="PTHR36978">
    <property type="entry name" value="P-LOOP CONTAINING NUCLEOTIDE TRIPHOSPHATE HYDROLASE"/>
    <property type="match status" value="1"/>
</dbReference>
<dbReference type="PANTHER" id="PTHR36978:SF4">
    <property type="entry name" value="P-LOOP CONTAINING NUCLEOSIDE TRIPHOSPHATE HYDROLASE PROTEIN"/>
    <property type="match status" value="1"/>
</dbReference>